<feature type="transmembrane region" description="Helical" evidence="1">
    <location>
        <begin position="406"/>
        <end position="426"/>
    </location>
</feature>
<dbReference type="PANTHER" id="PTHR43471:SF3">
    <property type="entry name" value="ABC TRANSPORTER PERMEASE PROTEIN NATB"/>
    <property type="match status" value="1"/>
</dbReference>
<feature type="transmembrane region" description="Helical" evidence="1">
    <location>
        <begin position="670"/>
        <end position="687"/>
    </location>
</feature>
<dbReference type="GO" id="GO:0140359">
    <property type="term" value="F:ABC-type transporter activity"/>
    <property type="evidence" value="ECO:0007669"/>
    <property type="project" value="InterPro"/>
</dbReference>
<organism evidence="3 4">
    <name type="scientific">Thalassoglobus neptunius</name>
    <dbReference type="NCBI Taxonomy" id="1938619"/>
    <lineage>
        <taxon>Bacteria</taxon>
        <taxon>Pseudomonadati</taxon>
        <taxon>Planctomycetota</taxon>
        <taxon>Planctomycetia</taxon>
        <taxon>Planctomycetales</taxon>
        <taxon>Planctomycetaceae</taxon>
        <taxon>Thalassoglobus</taxon>
    </lineage>
</organism>
<keyword evidence="1" id="KW-0472">Membrane</keyword>
<gene>
    <name evidence="3" type="ORF">KOR42_36800</name>
</gene>
<feature type="transmembrane region" description="Helical" evidence="1">
    <location>
        <begin position="461"/>
        <end position="481"/>
    </location>
</feature>
<proteinExistence type="predicted"/>
<protein>
    <submittedName>
        <fullName evidence="3">ABC-2 family transporter protein</fullName>
    </submittedName>
</protein>
<reference evidence="3 4" key="1">
    <citation type="submission" date="2019-02" db="EMBL/GenBank/DDBJ databases">
        <title>Deep-cultivation of Planctomycetes and their phenomic and genomic characterization uncovers novel biology.</title>
        <authorList>
            <person name="Wiegand S."/>
            <person name="Jogler M."/>
            <person name="Boedeker C."/>
            <person name="Pinto D."/>
            <person name="Vollmers J."/>
            <person name="Rivas-Marin E."/>
            <person name="Kohn T."/>
            <person name="Peeters S.H."/>
            <person name="Heuer A."/>
            <person name="Rast P."/>
            <person name="Oberbeckmann S."/>
            <person name="Bunk B."/>
            <person name="Jeske O."/>
            <person name="Meyerdierks A."/>
            <person name="Storesund J.E."/>
            <person name="Kallscheuer N."/>
            <person name="Luecker S."/>
            <person name="Lage O.M."/>
            <person name="Pohl T."/>
            <person name="Merkel B.J."/>
            <person name="Hornburger P."/>
            <person name="Mueller R.-W."/>
            <person name="Bruemmer F."/>
            <person name="Labrenz M."/>
            <person name="Spormann A.M."/>
            <person name="Op Den Camp H."/>
            <person name="Overmann J."/>
            <person name="Amann R."/>
            <person name="Jetten M.S.M."/>
            <person name="Mascher T."/>
            <person name="Medema M.H."/>
            <person name="Devos D.P."/>
            <person name="Kaster A.-K."/>
            <person name="Ovreas L."/>
            <person name="Rohde M."/>
            <person name="Galperin M.Y."/>
            <person name="Jogler C."/>
        </authorList>
    </citation>
    <scope>NUCLEOTIDE SEQUENCE [LARGE SCALE GENOMIC DNA]</scope>
    <source>
        <strain evidence="3 4">KOR42</strain>
    </source>
</reference>
<feature type="transmembrane region" description="Helical" evidence="1">
    <location>
        <begin position="516"/>
        <end position="534"/>
    </location>
</feature>
<keyword evidence="1" id="KW-1133">Transmembrane helix</keyword>
<dbReference type="Pfam" id="PF02517">
    <property type="entry name" value="Rce1-like"/>
    <property type="match status" value="1"/>
</dbReference>
<feature type="transmembrane region" description="Helical" evidence="1">
    <location>
        <begin position="320"/>
        <end position="341"/>
    </location>
</feature>
<dbReference type="Proteomes" id="UP000317243">
    <property type="component" value="Unassembled WGS sequence"/>
</dbReference>
<feature type="transmembrane region" description="Helical" evidence="1">
    <location>
        <begin position="555"/>
        <end position="578"/>
    </location>
</feature>
<comment type="caution">
    <text evidence="3">The sequence shown here is derived from an EMBL/GenBank/DDBJ whole genome shotgun (WGS) entry which is preliminary data.</text>
</comment>
<dbReference type="GO" id="GO:0080120">
    <property type="term" value="P:CAAX-box protein maturation"/>
    <property type="evidence" value="ECO:0007669"/>
    <property type="project" value="UniProtKB-ARBA"/>
</dbReference>
<dbReference type="GO" id="GO:0004175">
    <property type="term" value="F:endopeptidase activity"/>
    <property type="evidence" value="ECO:0007669"/>
    <property type="project" value="UniProtKB-ARBA"/>
</dbReference>
<sequence length="800" mass="88143">MSWKNIKLIFLREVRDQLRDRRTLFMVAVLPLLLYPALGIGMVQMTVTFEEQTRSVVVLGVDEIPSPNLIDGTKFRSDLFKDPGGADKLRVISDATGNLEEHEIEEELRQEFTQFLESLRANEKKLQRLAVLERDFRRDETYEQSDPELAELIKEQQALRKEAIALLADSPAEVVILFPAGFKQAYADLTNSIAGGTVTEEMLDHLPRPFIIHNSANERSEIAFSRASKALAAWEDEVLSDRLSHANLPVAFTDAIPITDIDLAEADEIAANVWSKIFPALLVIMSVTGAFYPAIDLGAGEKERGTMETLLISPATRAEIVFGKFLTVMLFSISTALLNLASMGFTGKHMLTAVSQGAATPLGDLSFPPLLSLLWVVLLAIPLSALFSALSLSLAMFAKSSKEGQYYLTPLLMVTMGLTMFCLNPSIELTPYYSVLPVVGPALLLKSLLLEGATSSSVVTYVLPVLITSITYSGIALWWAIDQFQSEGILFREAERFDLGLWFRHLLRDKEETPSFSEATVCFVLIAMLQFLFLTSMQSSPEALNGPVRMVQVQLIYLIATVGVPPVLMGLLLTTNLWKTLKLHLPNWKYLVAACLLPLSLQPLTLELMSALDPFFPPLPPGAEQMMQAMATDTVPLWLTLATFALAPAVCEELAFRGFILSGLQRSKREWLPIIISAMLFGVIHMIPKQQFNAALLGMVLGLLAVRSQSLWPGVVFHFVFNGVQVLAARLTPESLTEGPAQYVFRVGESGTIESVSFQPAFLVACAVVSAGLLYWLFNSGKTSEHLDSKSNLNGSFAAE</sequence>
<name>A0A5C5WGT4_9PLAN</name>
<evidence type="ECO:0000313" key="4">
    <source>
        <dbReference type="Proteomes" id="UP000317243"/>
    </source>
</evidence>
<dbReference type="InterPro" id="IPR003675">
    <property type="entry name" value="Rce1/LyrA-like_dom"/>
</dbReference>
<feature type="transmembrane region" description="Helical" evidence="1">
    <location>
        <begin position="277"/>
        <end position="299"/>
    </location>
</feature>
<feature type="transmembrane region" description="Helical" evidence="1">
    <location>
        <begin position="373"/>
        <end position="394"/>
    </location>
</feature>
<evidence type="ECO:0000259" key="2">
    <source>
        <dbReference type="Pfam" id="PF02517"/>
    </source>
</evidence>
<dbReference type="NCBIfam" id="NF041647">
    <property type="entry name" value="ABC_perm_CPBP"/>
    <property type="match status" value="1"/>
</dbReference>
<dbReference type="RefSeq" id="WP_146511117.1">
    <property type="nucleotide sequence ID" value="NZ_SIHI01000015.1"/>
</dbReference>
<feature type="domain" description="CAAX prenyl protease 2/Lysostaphin resistance protein A-like" evidence="2">
    <location>
        <begin position="637"/>
        <end position="723"/>
    </location>
</feature>
<feature type="transmembrane region" description="Helical" evidence="1">
    <location>
        <begin position="630"/>
        <end position="650"/>
    </location>
</feature>
<keyword evidence="4" id="KW-1185">Reference proteome</keyword>
<dbReference type="OrthoDB" id="5486437at2"/>
<feature type="transmembrane region" description="Helical" evidence="1">
    <location>
        <begin position="758"/>
        <end position="778"/>
    </location>
</feature>
<dbReference type="AlphaFoldDB" id="A0A5C5WGT4"/>
<dbReference type="GO" id="GO:0005886">
    <property type="term" value="C:plasma membrane"/>
    <property type="evidence" value="ECO:0007669"/>
    <property type="project" value="UniProtKB-SubCell"/>
</dbReference>
<dbReference type="Pfam" id="PF12679">
    <property type="entry name" value="ABC2_membrane_2"/>
    <property type="match status" value="1"/>
</dbReference>
<evidence type="ECO:0000313" key="3">
    <source>
        <dbReference type="EMBL" id="TWT49996.1"/>
    </source>
</evidence>
<keyword evidence="1" id="KW-0812">Transmembrane</keyword>
<evidence type="ECO:0000256" key="1">
    <source>
        <dbReference type="SAM" id="Phobius"/>
    </source>
</evidence>
<accession>A0A5C5WGT4</accession>
<dbReference type="EMBL" id="SIHI01000015">
    <property type="protein sequence ID" value="TWT49996.1"/>
    <property type="molecule type" value="Genomic_DNA"/>
</dbReference>
<feature type="transmembrane region" description="Helical" evidence="1">
    <location>
        <begin position="694"/>
        <end position="712"/>
    </location>
</feature>
<dbReference type="PANTHER" id="PTHR43471">
    <property type="entry name" value="ABC TRANSPORTER PERMEASE"/>
    <property type="match status" value="1"/>
</dbReference>